<keyword evidence="6" id="KW-0276">Fatty acid metabolism</keyword>
<keyword evidence="8" id="KW-0443">Lipid metabolism</keyword>
<dbReference type="GO" id="GO:0016705">
    <property type="term" value="F:oxidoreductase activity, acting on paired donors, with incorporation or reduction of molecular oxygen"/>
    <property type="evidence" value="ECO:0007669"/>
    <property type="project" value="InterPro"/>
</dbReference>
<evidence type="ECO:0000256" key="10">
    <source>
        <dbReference type="ARBA" id="ARBA00023239"/>
    </source>
</evidence>
<keyword evidence="9" id="KW-0275">Fatty acid biosynthesis</keyword>
<dbReference type="OMA" id="VETHDGF"/>
<dbReference type="GO" id="GO:0016829">
    <property type="term" value="F:lyase activity"/>
    <property type="evidence" value="ECO:0007669"/>
    <property type="project" value="UniProtKB-KW"/>
</dbReference>
<dbReference type="PANTHER" id="PTHR24286:SF255">
    <property type="entry name" value="ALLENE OXIDE SYNTHASE, CHLOROPLASTIC"/>
    <property type="match status" value="1"/>
</dbReference>
<keyword evidence="7" id="KW-0408">Iron</keyword>
<dbReference type="PANTHER" id="PTHR24286">
    <property type="entry name" value="CYTOCHROME P450 26"/>
    <property type="match status" value="1"/>
</dbReference>
<evidence type="ECO:0000256" key="6">
    <source>
        <dbReference type="ARBA" id="ARBA00022832"/>
    </source>
</evidence>
<dbReference type="EMBL" id="CM035435">
    <property type="protein sequence ID" value="KAH7290326.1"/>
    <property type="molecule type" value="Genomic_DNA"/>
</dbReference>
<gene>
    <name evidence="11" type="ORF">KP509_30G042600</name>
</gene>
<dbReference type="EMBL" id="CM035435">
    <property type="protein sequence ID" value="KAH7290323.1"/>
    <property type="molecule type" value="Genomic_DNA"/>
</dbReference>
<name>A0A8T2R3F9_CERRI</name>
<dbReference type="CDD" id="cd11071">
    <property type="entry name" value="CYP74"/>
    <property type="match status" value="1"/>
</dbReference>
<dbReference type="GO" id="GO:0004497">
    <property type="term" value="F:monooxygenase activity"/>
    <property type="evidence" value="ECO:0007669"/>
    <property type="project" value="InterPro"/>
</dbReference>
<dbReference type="FunFam" id="1.10.630.10:FF:000024">
    <property type="entry name" value="Allene oxide synthase, chloroplastic"/>
    <property type="match status" value="1"/>
</dbReference>
<evidence type="ECO:0000256" key="5">
    <source>
        <dbReference type="ARBA" id="ARBA00022767"/>
    </source>
</evidence>
<dbReference type="OrthoDB" id="2789670at2759"/>
<dbReference type="GO" id="GO:0031408">
    <property type="term" value="P:oxylipin biosynthetic process"/>
    <property type="evidence" value="ECO:0007669"/>
    <property type="project" value="UniProtKB-KW"/>
</dbReference>
<keyword evidence="3" id="KW-0349">Heme</keyword>
<evidence type="ECO:0000256" key="1">
    <source>
        <dbReference type="ARBA" id="ARBA00010617"/>
    </source>
</evidence>
<proteinExistence type="inferred from homology"/>
<keyword evidence="4" id="KW-0479">Metal-binding</keyword>
<comment type="similarity">
    <text evidence="1">Belongs to the cytochrome P450 family.</text>
</comment>
<dbReference type="AlphaFoldDB" id="A0A8T2R3F9"/>
<evidence type="ECO:0000256" key="3">
    <source>
        <dbReference type="ARBA" id="ARBA00022617"/>
    </source>
</evidence>
<accession>A0A8T2R3F9</accession>
<evidence type="ECO:0000256" key="4">
    <source>
        <dbReference type="ARBA" id="ARBA00022723"/>
    </source>
</evidence>
<dbReference type="InterPro" id="IPR036396">
    <property type="entry name" value="Cyt_P450_sf"/>
</dbReference>
<dbReference type="EMBL" id="CM035435">
    <property type="protein sequence ID" value="KAH7290325.1"/>
    <property type="molecule type" value="Genomic_DNA"/>
</dbReference>
<reference evidence="11" key="1">
    <citation type="submission" date="2021-08" db="EMBL/GenBank/DDBJ databases">
        <title>WGS assembly of Ceratopteris richardii.</title>
        <authorList>
            <person name="Marchant D.B."/>
            <person name="Chen G."/>
            <person name="Jenkins J."/>
            <person name="Shu S."/>
            <person name="Leebens-Mack J."/>
            <person name="Grimwood J."/>
            <person name="Schmutz J."/>
            <person name="Soltis P."/>
            <person name="Soltis D."/>
            <person name="Chen Z.-H."/>
        </authorList>
    </citation>
    <scope>NUCLEOTIDE SEQUENCE</scope>
    <source>
        <strain evidence="11">Whitten #5841</strain>
        <tissue evidence="11">Leaf</tissue>
    </source>
</reference>
<protein>
    <submittedName>
        <fullName evidence="11">Uncharacterized protein</fullName>
    </submittedName>
</protein>
<evidence type="ECO:0000313" key="11">
    <source>
        <dbReference type="EMBL" id="KAH7290324.1"/>
    </source>
</evidence>
<evidence type="ECO:0000256" key="2">
    <source>
        <dbReference type="ARBA" id="ARBA00022516"/>
    </source>
</evidence>
<keyword evidence="2" id="KW-0444">Lipid biosynthesis</keyword>
<dbReference type="Proteomes" id="UP000825935">
    <property type="component" value="Chromosome 30"/>
</dbReference>
<dbReference type="GO" id="GO:0006633">
    <property type="term" value="P:fatty acid biosynthetic process"/>
    <property type="evidence" value="ECO:0007669"/>
    <property type="project" value="UniProtKB-KW"/>
</dbReference>
<evidence type="ECO:0000313" key="12">
    <source>
        <dbReference type="Proteomes" id="UP000825935"/>
    </source>
</evidence>
<dbReference type="SUPFAM" id="SSF48264">
    <property type="entry name" value="Cytochrome P450"/>
    <property type="match status" value="1"/>
</dbReference>
<keyword evidence="12" id="KW-1185">Reference proteome</keyword>
<dbReference type="GO" id="GO:0020037">
    <property type="term" value="F:heme binding"/>
    <property type="evidence" value="ECO:0007669"/>
    <property type="project" value="InterPro"/>
</dbReference>
<dbReference type="Gene3D" id="1.10.630.10">
    <property type="entry name" value="Cytochrome P450"/>
    <property type="match status" value="1"/>
</dbReference>
<dbReference type="Pfam" id="PF00067">
    <property type="entry name" value="p450"/>
    <property type="match status" value="1"/>
</dbReference>
<evidence type="ECO:0000256" key="9">
    <source>
        <dbReference type="ARBA" id="ARBA00023160"/>
    </source>
</evidence>
<organism evidence="11 12">
    <name type="scientific">Ceratopteris richardii</name>
    <name type="common">Triangle waterfern</name>
    <dbReference type="NCBI Taxonomy" id="49495"/>
    <lineage>
        <taxon>Eukaryota</taxon>
        <taxon>Viridiplantae</taxon>
        <taxon>Streptophyta</taxon>
        <taxon>Embryophyta</taxon>
        <taxon>Tracheophyta</taxon>
        <taxon>Polypodiopsida</taxon>
        <taxon>Polypodiidae</taxon>
        <taxon>Polypodiales</taxon>
        <taxon>Pteridineae</taxon>
        <taxon>Pteridaceae</taxon>
        <taxon>Parkerioideae</taxon>
        <taxon>Ceratopteris</taxon>
    </lineage>
</organism>
<dbReference type="GO" id="GO:0016125">
    <property type="term" value="P:sterol metabolic process"/>
    <property type="evidence" value="ECO:0007669"/>
    <property type="project" value="TreeGrafter"/>
</dbReference>
<evidence type="ECO:0000256" key="7">
    <source>
        <dbReference type="ARBA" id="ARBA00023004"/>
    </source>
</evidence>
<evidence type="ECO:0000256" key="8">
    <source>
        <dbReference type="ARBA" id="ARBA00023098"/>
    </source>
</evidence>
<comment type="caution">
    <text evidence="11">The sequence shown here is derived from an EMBL/GenBank/DDBJ whole genome shotgun (WGS) entry which is preliminary data.</text>
</comment>
<keyword evidence="5" id="KW-0925">Oxylipin biosynthesis</keyword>
<dbReference type="EMBL" id="CM035435">
    <property type="protein sequence ID" value="KAH7290324.1"/>
    <property type="molecule type" value="Genomic_DNA"/>
</dbReference>
<dbReference type="InterPro" id="IPR001128">
    <property type="entry name" value="Cyt_P450"/>
</dbReference>
<sequence length="488" mass="55669">MVLEKEKEEEKKGLKEIPGGYGWWPWWSAIRDRLDFFWFQGETQFWVSRMEKYKSTIFRCNVPPSPPGFPTNPVVMLLDLKSFPILFDVSKVEKKNVLLANYMPSLKFYGGIRPCIYLDPSEDRHERIKSFVIDLIKLNASKWVPEMEAACAEAFPVWEEDLKKKGRAQVNHETGQIACNVLIKTILGRDPRAEGEYSLKTHGPFLFQAWLAPQLSPIASAGLPHLLEELLIHTFPIPYFFVSIFYKKLEKFFETYGQEVIDMAQIKYGLDRHDALHNILFFMGFNAFGGLNLFFPPMIGYVGGAGQKLHKDLAEEVREAVRIEGKGKLTANALNKMELLKSVVYECLRMYPPVPYQYAVAKEDLIIETHDGRYKVKKGEILGGCQPMATRDPKVFKDPDNFLASRFVGEDGRKLLRHVVWGNGPGDAETSTKNKQCAAANLVPFLSQTLLACMFLRYDSFTTFKPTIRGNQITVHFSSLNKAAFPLI</sequence>
<keyword evidence="10" id="KW-0456">Lyase</keyword>
<dbReference type="GO" id="GO:0005506">
    <property type="term" value="F:iron ion binding"/>
    <property type="evidence" value="ECO:0007669"/>
    <property type="project" value="InterPro"/>
</dbReference>